<sequence>MVQDFVWEQCIIFWRLLLGPCSMRHSGHFLFSYLSAGFHTLVSAFVRHWASMHKQGICHFKAEIRYWGPIVEKAIRLLPTQCQAFGKANEAEPTFLRETIGMGEKKENIGGCLAEDRTTSGKWPHQTSFSGAHLVHAKKKYQPHSEGRSSKAYKTATQSPDFSFTISIGHK</sequence>
<evidence type="ECO:0000313" key="1">
    <source>
        <dbReference type="EMBL" id="QFZ29552.1"/>
    </source>
</evidence>
<dbReference type="EMBL" id="CP038489">
    <property type="protein sequence ID" value="QFZ29552.1"/>
    <property type="molecule type" value="Genomic_DNA"/>
</dbReference>
<reference evidence="2" key="1">
    <citation type="journal article" date="2019" name="MBio">
        <title>Comparative genomics for the elucidation of multidrug resistance (MDR) in Candida lusitaniae.</title>
        <authorList>
            <person name="Kannan A."/>
            <person name="Asner S.A."/>
            <person name="Trachsel E."/>
            <person name="Kelly S."/>
            <person name="Parker J."/>
            <person name="Sanglard D."/>
        </authorList>
    </citation>
    <scope>NUCLEOTIDE SEQUENCE [LARGE SCALE GENOMIC DNA]</scope>
    <source>
        <strain evidence="2">P1</strain>
    </source>
</reference>
<dbReference type="Proteomes" id="UP000326582">
    <property type="component" value="Chromosome 6"/>
</dbReference>
<protein>
    <submittedName>
        <fullName evidence="1">Uncharacterized protein</fullName>
    </submittedName>
</protein>
<accession>A0ACD0WPS4</accession>
<organism evidence="1 2">
    <name type="scientific">Clavispora lusitaniae</name>
    <name type="common">Candida lusitaniae</name>
    <dbReference type="NCBI Taxonomy" id="36911"/>
    <lineage>
        <taxon>Eukaryota</taxon>
        <taxon>Fungi</taxon>
        <taxon>Dikarya</taxon>
        <taxon>Ascomycota</taxon>
        <taxon>Saccharomycotina</taxon>
        <taxon>Pichiomycetes</taxon>
        <taxon>Metschnikowiaceae</taxon>
        <taxon>Clavispora</taxon>
    </lineage>
</organism>
<gene>
    <name evidence="1" type="ORF">EJF14_60062</name>
</gene>
<name>A0ACD0WPS4_CLALS</name>
<evidence type="ECO:0000313" key="2">
    <source>
        <dbReference type="Proteomes" id="UP000326582"/>
    </source>
</evidence>
<proteinExistence type="predicted"/>
<keyword evidence="2" id="KW-1185">Reference proteome</keyword>